<sequence>MCKFGTIRDDLIKDPIMCGIRDNTLRLRFLREHNLALIQAIESCRTAKVTGKLLEMFQAEAAAIQEVVTCSNVLLRNSGLQNNDTTRLRTDQWHFHSDRCATIPKHRKCPAYGAKKVETVQSNAQDSNLKALIPMYPQCFKGIGILPGDYRMILREDANPIIHAPRRDAAALRESLRVIHPDATEVDAIHCMDVPTCKKDIERFLGVIAHLSKFLPNLPDARAPLRVCSVMVNFKVTDAKLLMLQQYMERDHELQSLCRIIKVGWPENLQKVPPELKHYRTYRENLSYAYGLVLKGKAIVGPKGLQPEILRSIYAVHQGQEKCIQRARGTVFWPSMAPGISALVENCEVYKEFQESKYRQTLLPHPVPYRPRQKTVKKTLKVTQDQNYANIAFHELRNTPVKQRHSPAQLLMGCCLRDCIPIVPALLNPSLPNHKEVHAALLAKQTDQKAYYDVRAHQPEEKPNYWSSQDADI</sequence>
<evidence type="ECO:0000259" key="2">
    <source>
        <dbReference type="Pfam" id="PF17921"/>
    </source>
</evidence>
<dbReference type="InterPro" id="IPR041588">
    <property type="entry name" value="Integrase_H2C2"/>
</dbReference>
<organism evidence="3 4">
    <name type="scientific">Dryococelus australis</name>
    <dbReference type="NCBI Taxonomy" id="614101"/>
    <lineage>
        <taxon>Eukaryota</taxon>
        <taxon>Metazoa</taxon>
        <taxon>Ecdysozoa</taxon>
        <taxon>Arthropoda</taxon>
        <taxon>Hexapoda</taxon>
        <taxon>Insecta</taxon>
        <taxon>Pterygota</taxon>
        <taxon>Neoptera</taxon>
        <taxon>Polyneoptera</taxon>
        <taxon>Phasmatodea</taxon>
        <taxon>Verophasmatodea</taxon>
        <taxon>Anareolatae</taxon>
        <taxon>Phasmatidae</taxon>
        <taxon>Eurycanthinae</taxon>
        <taxon>Dryococelus</taxon>
    </lineage>
</organism>
<evidence type="ECO:0000256" key="1">
    <source>
        <dbReference type="ARBA" id="ARBA00012493"/>
    </source>
</evidence>
<keyword evidence="4" id="KW-1185">Reference proteome</keyword>
<gene>
    <name evidence="3" type="ORF">PR048_002486</name>
</gene>
<reference evidence="3 4" key="1">
    <citation type="submission" date="2023-02" db="EMBL/GenBank/DDBJ databases">
        <title>LHISI_Scaffold_Assembly.</title>
        <authorList>
            <person name="Stuart O.P."/>
            <person name="Cleave R."/>
            <person name="Magrath M.J.L."/>
            <person name="Mikheyev A.S."/>
        </authorList>
    </citation>
    <scope>NUCLEOTIDE SEQUENCE [LARGE SCALE GENOMIC DNA]</scope>
    <source>
        <strain evidence="3">Daus_M_001</strain>
        <tissue evidence="3">Leg muscle</tissue>
    </source>
</reference>
<name>A0ABQ9IKA4_9NEOP</name>
<accession>A0ABQ9IKA4</accession>
<comment type="caution">
    <text evidence="3">The sequence shown here is derived from an EMBL/GenBank/DDBJ whole genome shotgun (WGS) entry which is preliminary data.</text>
</comment>
<dbReference type="InterPro" id="IPR050951">
    <property type="entry name" value="Retrovirus_Pol_polyprotein"/>
</dbReference>
<dbReference type="EMBL" id="JARBHB010000001">
    <property type="protein sequence ID" value="KAJ8897140.1"/>
    <property type="molecule type" value="Genomic_DNA"/>
</dbReference>
<dbReference type="Proteomes" id="UP001159363">
    <property type="component" value="Chromosome 1"/>
</dbReference>
<evidence type="ECO:0000313" key="4">
    <source>
        <dbReference type="Proteomes" id="UP001159363"/>
    </source>
</evidence>
<dbReference type="EC" id="2.7.7.49" evidence="1"/>
<dbReference type="PANTHER" id="PTHR37984:SF8">
    <property type="entry name" value="CCHC-TYPE DOMAIN-CONTAINING PROTEIN"/>
    <property type="match status" value="1"/>
</dbReference>
<dbReference type="PANTHER" id="PTHR37984">
    <property type="entry name" value="PROTEIN CBG26694"/>
    <property type="match status" value="1"/>
</dbReference>
<dbReference type="Pfam" id="PF17921">
    <property type="entry name" value="Integrase_H2C2"/>
    <property type="match status" value="1"/>
</dbReference>
<dbReference type="Gene3D" id="1.10.340.70">
    <property type="match status" value="1"/>
</dbReference>
<evidence type="ECO:0000313" key="3">
    <source>
        <dbReference type="EMBL" id="KAJ8897140.1"/>
    </source>
</evidence>
<feature type="domain" description="Integrase zinc-binding" evidence="2">
    <location>
        <begin position="302"/>
        <end position="353"/>
    </location>
</feature>
<proteinExistence type="predicted"/>
<protein>
    <recommendedName>
        <fullName evidence="1">RNA-directed DNA polymerase</fullName>
        <ecNumber evidence="1">2.7.7.49</ecNumber>
    </recommendedName>
</protein>